<gene>
    <name evidence="1" type="ORF">PUN28_001424</name>
</gene>
<dbReference type="Proteomes" id="UP001430953">
    <property type="component" value="Unassembled WGS sequence"/>
</dbReference>
<keyword evidence="2" id="KW-1185">Reference proteome</keyword>
<proteinExistence type="predicted"/>
<dbReference type="EMBL" id="JADYXP020000001">
    <property type="protein sequence ID" value="KAL0134611.1"/>
    <property type="molecule type" value="Genomic_DNA"/>
</dbReference>
<dbReference type="AlphaFoldDB" id="A0AAW2H5K2"/>
<evidence type="ECO:0000313" key="1">
    <source>
        <dbReference type="EMBL" id="KAL0134611.1"/>
    </source>
</evidence>
<accession>A0AAW2H5K2</accession>
<organism evidence="1 2">
    <name type="scientific">Cardiocondyla obscurior</name>
    <dbReference type="NCBI Taxonomy" id="286306"/>
    <lineage>
        <taxon>Eukaryota</taxon>
        <taxon>Metazoa</taxon>
        <taxon>Ecdysozoa</taxon>
        <taxon>Arthropoda</taxon>
        <taxon>Hexapoda</taxon>
        <taxon>Insecta</taxon>
        <taxon>Pterygota</taxon>
        <taxon>Neoptera</taxon>
        <taxon>Endopterygota</taxon>
        <taxon>Hymenoptera</taxon>
        <taxon>Apocrita</taxon>
        <taxon>Aculeata</taxon>
        <taxon>Formicoidea</taxon>
        <taxon>Formicidae</taxon>
        <taxon>Myrmicinae</taxon>
        <taxon>Cardiocondyla</taxon>
    </lineage>
</organism>
<reference evidence="1 2" key="1">
    <citation type="submission" date="2023-03" db="EMBL/GenBank/DDBJ databases">
        <title>High recombination rates correlate with genetic variation in Cardiocondyla obscurior ants.</title>
        <authorList>
            <person name="Errbii M."/>
        </authorList>
    </citation>
    <scope>NUCLEOTIDE SEQUENCE [LARGE SCALE GENOMIC DNA]</scope>
    <source>
        <strain evidence="1">Alpha-2009</strain>
        <tissue evidence="1">Whole body</tissue>
    </source>
</reference>
<protein>
    <submittedName>
        <fullName evidence="1">Uncharacterized protein</fullName>
    </submittedName>
</protein>
<comment type="caution">
    <text evidence="1">The sequence shown here is derived from an EMBL/GenBank/DDBJ whole genome shotgun (WGS) entry which is preliminary data.</text>
</comment>
<evidence type="ECO:0000313" key="2">
    <source>
        <dbReference type="Proteomes" id="UP001430953"/>
    </source>
</evidence>
<sequence length="52" mass="6501">MNDVLRHRWKQLPFVRSYHFARFCSFRINKELKEYHSHTSEYYDALYSISVM</sequence>
<name>A0AAW2H5K2_9HYME</name>